<dbReference type="EMBL" id="CAJVPY010003598">
    <property type="protein sequence ID" value="CAG8596007.1"/>
    <property type="molecule type" value="Genomic_DNA"/>
</dbReference>
<comment type="caution">
    <text evidence="2">The sequence shown here is derived from an EMBL/GenBank/DDBJ whole genome shotgun (WGS) entry which is preliminary data.</text>
</comment>
<feature type="compositionally biased region" description="Basic and acidic residues" evidence="1">
    <location>
        <begin position="233"/>
        <end position="249"/>
    </location>
</feature>
<gene>
    <name evidence="2" type="ORF">DERYTH_LOCUS7396</name>
</gene>
<dbReference type="AlphaFoldDB" id="A0A9N9CDI1"/>
<sequence>MELKKTAKRIMKTNQEIVKDDVSIFSDASLRRSESIYNEINAPHYRDFLNDITFGEGDSWFDKQNTTTILSFFEKKVDNVTTVIQKQQPVKKFVPELTVPRPFKIQKRQPVKFVPELTVPRPFKFHSITRISKKENQLSASPYIPLAMRIKQFLDKTPDRFKSKLVSIKPTAAQVNPPTKPRSPLLRTKLRAKPRKVLNTQEIKKQEPHKIHATEERKKQEPHKIHARKKQEPHKIHDTEERKKQEPHKIHARKKQEPHKVHDTEERKKQEPHKIHDTEERKKREPHKIRAKPANLRPLPLAQFSSTQTKKLNKPPTVPVSFVFQTDSRIKERKAR</sequence>
<feature type="region of interest" description="Disordered" evidence="1">
    <location>
        <begin position="197"/>
        <end position="318"/>
    </location>
</feature>
<feature type="compositionally biased region" description="Basic and acidic residues" evidence="1">
    <location>
        <begin position="202"/>
        <end position="224"/>
    </location>
</feature>
<evidence type="ECO:0000313" key="3">
    <source>
        <dbReference type="Proteomes" id="UP000789405"/>
    </source>
</evidence>
<evidence type="ECO:0000256" key="1">
    <source>
        <dbReference type="SAM" id="MobiDB-lite"/>
    </source>
</evidence>
<feature type="non-terminal residue" evidence="2">
    <location>
        <position position="1"/>
    </location>
</feature>
<protein>
    <submittedName>
        <fullName evidence="2">7000_t:CDS:1</fullName>
    </submittedName>
</protein>
<reference evidence="2" key="1">
    <citation type="submission" date="2021-06" db="EMBL/GenBank/DDBJ databases">
        <authorList>
            <person name="Kallberg Y."/>
            <person name="Tangrot J."/>
            <person name="Rosling A."/>
        </authorList>
    </citation>
    <scope>NUCLEOTIDE SEQUENCE</scope>
    <source>
        <strain evidence="2">MA453B</strain>
    </source>
</reference>
<name>A0A9N9CDI1_9GLOM</name>
<dbReference type="Proteomes" id="UP000789405">
    <property type="component" value="Unassembled WGS sequence"/>
</dbReference>
<evidence type="ECO:0000313" key="2">
    <source>
        <dbReference type="EMBL" id="CAG8596007.1"/>
    </source>
</evidence>
<organism evidence="2 3">
    <name type="scientific">Dentiscutata erythropus</name>
    <dbReference type="NCBI Taxonomy" id="1348616"/>
    <lineage>
        <taxon>Eukaryota</taxon>
        <taxon>Fungi</taxon>
        <taxon>Fungi incertae sedis</taxon>
        <taxon>Mucoromycota</taxon>
        <taxon>Glomeromycotina</taxon>
        <taxon>Glomeromycetes</taxon>
        <taxon>Diversisporales</taxon>
        <taxon>Gigasporaceae</taxon>
        <taxon>Dentiscutata</taxon>
    </lineage>
</organism>
<feature type="compositionally biased region" description="Basic and acidic residues" evidence="1">
    <location>
        <begin position="258"/>
        <end position="283"/>
    </location>
</feature>
<dbReference type="OrthoDB" id="1684416at2759"/>
<proteinExistence type="predicted"/>
<keyword evidence="3" id="KW-1185">Reference proteome</keyword>
<accession>A0A9N9CDI1</accession>